<name>A0ABR1XAQ5_9PEZI</name>
<dbReference type="InterPro" id="IPR052895">
    <property type="entry name" value="HetReg/Transcr_Mod"/>
</dbReference>
<proteinExistence type="predicted"/>
<organism evidence="1 2">
    <name type="scientific">Apiospora hydei</name>
    <dbReference type="NCBI Taxonomy" id="1337664"/>
    <lineage>
        <taxon>Eukaryota</taxon>
        <taxon>Fungi</taxon>
        <taxon>Dikarya</taxon>
        <taxon>Ascomycota</taxon>
        <taxon>Pezizomycotina</taxon>
        <taxon>Sordariomycetes</taxon>
        <taxon>Xylariomycetidae</taxon>
        <taxon>Amphisphaeriales</taxon>
        <taxon>Apiosporaceae</taxon>
        <taxon>Apiospora</taxon>
    </lineage>
</organism>
<dbReference type="RefSeq" id="XP_066674517.1">
    <property type="nucleotide sequence ID" value="XM_066804744.1"/>
</dbReference>
<evidence type="ECO:0000313" key="1">
    <source>
        <dbReference type="EMBL" id="KAK8093744.1"/>
    </source>
</evidence>
<gene>
    <name evidence="1" type="ORF">PG997_000429</name>
</gene>
<evidence type="ECO:0000313" key="2">
    <source>
        <dbReference type="Proteomes" id="UP001433268"/>
    </source>
</evidence>
<keyword evidence="2" id="KW-1185">Reference proteome</keyword>
<dbReference type="PANTHER" id="PTHR24148:SF73">
    <property type="entry name" value="HET DOMAIN PROTEIN (AFU_ORTHOLOGUE AFUA_8G01020)"/>
    <property type="match status" value="1"/>
</dbReference>
<dbReference type="Pfam" id="PF26639">
    <property type="entry name" value="Het-6_barrel"/>
    <property type="match status" value="1"/>
</dbReference>
<dbReference type="Proteomes" id="UP001433268">
    <property type="component" value="Unassembled WGS sequence"/>
</dbReference>
<comment type="caution">
    <text evidence="1">The sequence shown here is derived from an EMBL/GenBank/DDBJ whole genome shotgun (WGS) entry which is preliminary data.</text>
</comment>
<dbReference type="GeneID" id="92037804"/>
<reference evidence="1 2" key="1">
    <citation type="submission" date="2023-01" db="EMBL/GenBank/DDBJ databases">
        <title>Analysis of 21 Apiospora genomes using comparative genomics revels a genus with tremendous synthesis potential of carbohydrate active enzymes and secondary metabolites.</title>
        <authorList>
            <person name="Sorensen T."/>
        </authorList>
    </citation>
    <scope>NUCLEOTIDE SEQUENCE [LARGE SCALE GENOMIC DNA]</scope>
    <source>
        <strain evidence="1 2">CBS 114990</strain>
    </source>
</reference>
<protein>
    <submittedName>
        <fullName evidence="1">Uncharacterized protein</fullName>
    </submittedName>
</protein>
<dbReference type="EMBL" id="JAQQWN010000002">
    <property type="protein sequence ID" value="KAK8093744.1"/>
    <property type="molecule type" value="Genomic_DNA"/>
</dbReference>
<sequence length="246" mass="27755">MFPEIAAHINIDYTIHRRQLCADFFIHMATSTRDLEGWVGLVESSADDRPPLPTWVPDWCNSNWTLLTPSFDIMSDYRQYRTAGSTELEMRRLCAEVLSVVGIRVGQIAQVRDYRSDYRSLGPGAEEMVLHDVLQSTSISHTHTYPGGRTYGDVVAELQKKIKDNSVRRVFLTDKGHLGYDFNKVVVGDTVHVKFGGNLPFILRESQRKNADGVPYHEIDGAAHVPGIMNGEALDWGVEPETYFLV</sequence>
<dbReference type="PANTHER" id="PTHR24148">
    <property type="entry name" value="ANKYRIN REPEAT DOMAIN-CONTAINING PROTEIN 39 HOMOLOG-RELATED"/>
    <property type="match status" value="1"/>
</dbReference>
<accession>A0ABR1XAQ5</accession>